<evidence type="ECO:0000313" key="3">
    <source>
        <dbReference type="EMBL" id="SFE87900.1"/>
    </source>
</evidence>
<feature type="transmembrane region" description="Helical" evidence="2">
    <location>
        <begin position="239"/>
        <end position="266"/>
    </location>
</feature>
<sequence>MAAAGAGRDVDAEGLPPGPWTPEQLAGAISQIGKNRSGIELRTVQLWFQDNQKGISAQNIRWLARIFGCGDTHATSEWQVALSAAQSRTTSKRREKRAASPTPETVVDRENRQTPDAINDVETPRGEAKNLALITDELFKGPSLTLPIIVWVCCGTLWFVAYAVGTHDITYRVSDSFPKQVGFFWSPSWIIGEMILLPMVLMSVSDTLKSWTGPSRNSLLSAINSSPQSWGRRLVEHSLAFKLILVVCTVGIFFLQWAGVYLLPLLDGETDSSMIDWLLVAIKRPDVISTPAAIMVSFLAFLYSGLLYWLYFSSLLLLYVVVSDFSDIVALRSYRELATVSDYEIGEHILLSLFRCAALGSLIALTIKVNAAYLLTDAATITKWFVHDAQYALGWHEEPWRFIHDDASPFFTSFLLLVLTCSVFMICAKRLLKSFVAADITGAYNALMRRQLSSTLIKMACVLGVLALGFGSAGRFYGFSIVVCISVVTGLWSLSWKPRISAEDAYGD</sequence>
<dbReference type="OrthoDB" id="7756347at2"/>
<reference evidence="3 4" key="1">
    <citation type="submission" date="2016-10" db="EMBL/GenBank/DDBJ databases">
        <authorList>
            <person name="Varghese N."/>
            <person name="Submissions S."/>
        </authorList>
    </citation>
    <scope>NUCLEOTIDE SEQUENCE [LARGE SCALE GENOMIC DNA]</scope>
    <source>
        <strain evidence="4">YIM D21,KCTC 23444,ACCC 10710</strain>
    </source>
</reference>
<keyword evidence="4" id="KW-1185">Reference proteome</keyword>
<feature type="region of interest" description="Disordered" evidence="1">
    <location>
        <begin position="1"/>
        <end position="24"/>
    </location>
</feature>
<protein>
    <submittedName>
        <fullName evidence="3">Uncharacterized protein</fullName>
    </submittedName>
</protein>
<accession>A0A1I2E6K6</accession>
<evidence type="ECO:0000256" key="2">
    <source>
        <dbReference type="SAM" id="Phobius"/>
    </source>
</evidence>
<feature type="transmembrane region" description="Helical" evidence="2">
    <location>
        <begin position="144"/>
        <end position="164"/>
    </location>
</feature>
<dbReference type="NCBIfam" id="NF047336">
    <property type="entry name" value="conj_memb_RcgA"/>
    <property type="match status" value="1"/>
</dbReference>
<evidence type="ECO:0000256" key="1">
    <source>
        <dbReference type="SAM" id="MobiDB-lite"/>
    </source>
</evidence>
<feature type="transmembrane region" description="Helical" evidence="2">
    <location>
        <begin position="352"/>
        <end position="375"/>
    </location>
</feature>
<feature type="transmembrane region" description="Helical" evidence="2">
    <location>
        <begin position="184"/>
        <end position="204"/>
    </location>
</feature>
<dbReference type="AlphaFoldDB" id="A0A1I2E6K6"/>
<feature type="transmembrane region" description="Helical" evidence="2">
    <location>
        <begin position="476"/>
        <end position="494"/>
    </location>
</feature>
<dbReference type="InterPro" id="IPR058114">
    <property type="entry name" value="RcgA-like"/>
</dbReference>
<feature type="transmembrane region" description="Helical" evidence="2">
    <location>
        <begin position="410"/>
        <end position="432"/>
    </location>
</feature>
<evidence type="ECO:0000313" key="4">
    <source>
        <dbReference type="Proteomes" id="UP000325289"/>
    </source>
</evidence>
<dbReference type="EMBL" id="FOMS01000020">
    <property type="protein sequence ID" value="SFE87900.1"/>
    <property type="molecule type" value="Genomic_DNA"/>
</dbReference>
<keyword evidence="2" id="KW-0472">Membrane</keyword>
<feature type="region of interest" description="Disordered" evidence="1">
    <location>
        <begin position="85"/>
        <end position="121"/>
    </location>
</feature>
<keyword evidence="2" id="KW-0812">Transmembrane</keyword>
<name>A0A1I2E6K6_9RHOB</name>
<feature type="transmembrane region" description="Helical" evidence="2">
    <location>
        <begin position="309"/>
        <end position="331"/>
    </location>
</feature>
<feature type="transmembrane region" description="Helical" evidence="2">
    <location>
        <begin position="452"/>
        <end position="470"/>
    </location>
</feature>
<gene>
    <name evidence="3" type="ORF">SAMN04515678_12054</name>
</gene>
<keyword evidence="2" id="KW-1133">Transmembrane helix</keyword>
<proteinExistence type="predicted"/>
<dbReference type="Proteomes" id="UP000325289">
    <property type="component" value="Unassembled WGS sequence"/>
</dbReference>
<organism evidence="3 4">
    <name type="scientific">Roseivivax sediminis</name>
    <dbReference type="NCBI Taxonomy" id="936889"/>
    <lineage>
        <taxon>Bacteria</taxon>
        <taxon>Pseudomonadati</taxon>
        <taxon>Pseudomonadota</taxon>
        <taxon>Alphaproteobacteria</taxon>
        <taxon>Rhodobacterales</taxon>
        <taxon>Roseobacteraceae</taxon>
        <taxon>Roseivivax</taxon>
    </lineage>
</organism>